<dbReference type="STRING" id="909626.AQJ91_37860"/>
<accession>A0A101USR2</accession>
<reference evidence="1 2" key="1">
    <citation type="submission" date="2015-10" db="EMBL/GenBank/DDBJ databases">
        <title>Draft genome sequence of Streptomyces sp. RV15, isolated from a marine sponge.</title>
        <authorList>
            <person name="Ruckert C."/>
            <person name="Abdelmohsen U.R."/>
            <person name="Winkler A."/>
            <person name="Hentschel U."/>
            <person name="Kalinowski J."/>
            <person name="Kampfer P."/>
            <person name="Glaeser S."/>
        </authorList>
    </citation>
    <scope>NUCLEOTIDE SEQUENCE [LARGE SCALE GENOMIC DNA]</scope>
    <source>
        <strain evidence="1 2">RV15</strain>
    </source>
</reference>
<proteinExistence type="predicted"/>
<sequence>MGDPAADGGVLAGAGCSGGLVVPDRAVDLRVPGGPDSGAGLRCSHVDDEGVGEVGGLFQVVAEAQDPVPLAQGEDPQLRERAY</sequence>
<evidence type="ECO:0000313" key="1">
    <source>
        <dbReference type="EMBL" id="KUO16163.1"/>
    </source>
</evidence>
<gene>
    <name evidence="1" type="ORF">AQJ91_37860</name>
</gene>
<protein>
    <submittedName>
        <fullName evidence="1">Uncharacterized protein</fullName>
    </submittedName>
</protein>
<dbReference type="EMBL" id="LMXB01000095">
    <property type="protein sequence ID" value="KUO16163.1"/>
    <property type="molecule type" value="Genomic_DNA"/>
</dbReference>
<keyword evidence="2" id="KW-1185">Reference proteome</keyword>
<dbReference type="AlphaFoldDB" id="A0A101USR2"/>
<evidence type="ECO:0000313" key="2">
    <source>
        <dbReference type="Proteomes" id="UP000053260"/>
    </source>
</evidence>
<comment type="caution">
    <text evidence="1">The sequence shown here is derived from an EMBL/GenBank/DDBJ whole genome shotgun (WGS) entry which is preliminary data.</text>
</comment>
<organism evidence="1 2">
    <name type="scientific">Streptomyces dysideae</name>
    <dbReference type="NCBI Taxonomy" id="909626"/>
    <lineage>
        <taxon>Bacteria</taxon>
        <taxon>Bacillati</taxon>
        <taxon>Actinomycetota</taxon>
        <taxon>Actinomycetes</taxon>
        <taxon>Kitasatosporales</taxon>
        <taxon>Streptomycetaceae</taxon>
        <taxon>Streptomyces</taxon>
    </lineage>
</organism>
<dbReference type="Proteomes" id="UP000053260">
    <property type="component" value="Unassembled WGS sequence"/>
</dbReference>
<name>A0A101USR2_9ACTN</name>